<name>A0A1M5VMH4_9BACT</name>
<dbReference type="PANTHER" id="PTHR42827">
    <property type="entry name" value="IRON-SULFUR CLUSTER-BINDING PROTEIN-RELATED"/>
    <property type="match status" value="1"/>
</dbReference>
<protein>
    <submittedName>
        <fullName evidence="1">Epoxyqueuosine reductase</fullName>
    </submittedName>
</protein>
<reference evidence="1 2" key="1">
    <citation type="submission" date="2016-11" db="EMBL/GenBank/DDBJ databases">
        <authorList>
            <person name="Jaros S."/>
            <person name="Januszkiewicz K."/>
            <person name="Wedrychowicz H."/>
        </authorList>
    </citation>
    <scope>NUCLEOTIDE SEQUENCE [LARGE SCALE GENOMIC DNA]</scope>
    <source>
        <strain evidence="1 2">DSM 9705</strain>
    </source>
</reference>
<gene>
    <name evidence="1" type="ORF">SAMN02745124_01781</name>
</gene>
<dbReference type="RefSeq" id="WP_073375269.1">
    <property type="nucleotide sequence ID" value="NZ_FQXS01000008.1"/>
</dbReference>
<dbReference type="EMBL" id="FQXS01000008">
    <property type="protein sequence ID" value="SHH76123.1"/>
    <property type="molecule type" value="Genomic_DNA"/>
</dbReference>
<dbReference type="STRING" id="1121409.SAMN02745124_01781"/>
<keyword evidence="2" id="KW-1185">Reference proteome</keyword>
<sequence length="260" mass="28248">MLERQIIDRAIDNGAHLAGLATMADLRSSPSHRIFPEMGSHTGIDGRVDAATPRDRNPPVCLESGGSVLVIALAHPEDQPELDWWDGRGTAGNRQLIEILERTRQQLESDFDLRTRRLHYYVEKGGVFLKDAAVLAGLGCVGKNNLLVTPDYGPRVRLRALFLEQEVRPTGPLAFDPCATCPAPCRTVCPEHALSGNQAVFADMDCPADLPARDGAYSRASCTNRMLQNDAEGGPADNGDVIPVKYCRQCEFACPVGKIG</sequence>
<evidence type="ECO:0000313" key="1">
    <source>
        <dbReference type="EMBL" id="SHH76123.1"/>
    </source>
</evidence>
<dbReference type="Proteomes" id="UP000184139">
    <property type="component" value="Unassembled WGS sequence"/>
</dbReference>
<dbReference type="AlphaFoldDB" id="A0A1M5VMH4"/>
<evidence type="ECO:0000313" key="2">
    <source>
        <dbReference type="Proteomes" id="UP000184139"/>
    </source>
</evidence>
<accession>A0A1M5VMH4</accession>
<proteinExistence type="predicted"/>
<organism evidence="1 2">
    <name type="scientific">Desulfofustis glycolicus DSM 9705</name>
    <dbReference type="NCBI Taxonomy" id="1121409"/>
    <lineage>
        <taxon>Bacteria</taxon>
        <taxon>Pseudomonadati</taxon>
        <taxon>Thermodesulfobacteriota</taxon>
        <taxon>Desulfobulbia</taxon>
        <taxon>Desulfobulbales</taxon>
        <taxon>Desulfocapsaceae</taxon>
        <taxon>Desulfofustis</taxon>
    </lineage>
</organism>
<dbReference type="PANTHER" id="PTHR42827:SF1">
    <property type="entry name" value="IRON-SULFUR CLUSTER-BINDING PROTEIN"/>
    <property type="match status" value="1"/>
</dbReference>